<dbReference type="PANTHER" id="PTHR11439:SF484">
    <property type="entry name" value="REVERSE TRANSCRIPTASE TY1_COPIA-TYPE DOMAIN-CONTAINING PROTEIN"/>
    <property type="match status" value="1"/>
</dbReference>
<dbReference type="GO" id="GO:0004190">
    <property type="term" value="F:aspartic-type endopeptidase activity"/>
    <property type="evidence" value="ECO:0007669"/>
    <property type="project" value="UniProtKB-KW"/>
</dbReference>
<name>A0A2N9FL01_FAGSY</name>
<keyword evidence="1" id="KW-0645">Protease</keyword>
<evidence type="ECO:0000313" key="4">
    <source>
        <dbReference type="EMBL" id="SPC87780.1"/>
    </source>
</evidence>
<dbReference type="Pfam" id="PF22936">
    <property type="entry name" value="Pol_BBD"/>
    <property type="match status" value="1"/>
</dbReference>
<dbReference type="InterPro" id="IPR054722">
    <property type="entry name" value="PolX-like_BBD"/>
</dbReference>
<dbReference type="EMBL" id="OIVN01000946">
    <property type="protein sequence ID" value="SPC87780.1"/>
    <property type="molecule type" value="Genomic_DNA"/>
</dbReference>
<evidence type="ECO:0000259" key="3">
    <source>
        <dbReference type="Pfam" id="PF22936"/>
    </source>
</evidence>
<proteinExistence type="predicted"/>
<dbReference type="SUPFAM" id="SSF56672">
    <property type="entry name" value="DNA/RNA polymerases"/>
    <property type="match status" value="1"/>
</dbReference>
<evidence type="ECO:0000259" key="2">
    <source>
        <dbReference type="Pfam" id="PF07727"/>
    </source>
</evidence>
<dbReference type="InterPro" id="IPR013103">
    <property type="entry name" value="RVT_2"/>
</dbReference>
<protein>
    <submittedName>
        <fullName evidence="4">Uncharacterized protein</fullName>
    </submittedName>
</protein>
<keyword evidence="1" id="KW-0378">Hydrolase</keyword>
<dbReference type="Pfam" id="PF07727">
    <property type="entry name" value="RVT_2"/>
    <property type="match status" value="1"/>
</dbReference>
<accession>A0A2N9FL01</accession>
<dbReference type="CDD" id="cd09272">
    <property type="entry name" value="RNase_HI_RT_Ty1"/>
    <property type="match status" value="1"/>
</dbReference>
<dbReference type="PANTHER" id="PTHR11439">
    <property type="entry name" value="GAG-POL-RELATED RETROTRANSPOSON"/>
    <property type="match status" value="1"/>
</dbReference>
<sequence length="640" mass="71511">MTGNSSLLSHTSSPCSPSFVTVANGTKTPVQGKGTVTTSDLTLSDVLYLPQFPFNLLSVHKLTLALNCSVAFYPSHCEFQDLKTKRMIGGGFVKDGLYYFQPSSTSVPSALHSTNSPYQWHCRLGHPFVVLTATYLLNRMPSHILKVQIMTNLIIVLISASFSIILDIPYYSPKGKTVTGILCYSTPVIPTHVPIAPPTSPISIVPPISQVYVRRRNQGCPSRSTTTTSRVLSTTSPYPPRRLKIRLLLSLPQILIFPLPFVRSYREALSHPGWRKAMEEEMHALELNHTWDLIPKPAGTSIVGCRWVFTVKQNPDGTVDRLKARLVAKGFTQTYGLDYTETFSPVAKLNSIHIIISLATNLDWPLHQLDVKNAFLHGDLTETVYMTQPPGFESKGECVCHLKKSIYGLKQSPRAWFDKFSKAVVSHGMTHSQADHSVFFKKTRICSSFLTKDLGKLRYFLGIEVARSKVGISLSQRKYTLDILQDTGYLSSKPVATPMEPNLKLMPDKSDFVDDPDTYRRLVGKLIYLTITRPDISYAVSIVSQFMTNPRVPHMNAVIRILKYLKNAPGRGLFYRSSGHLRIEGGNLVTWKSKKQSVVARSSAEAEYRTMAHTTCELTWLRTVLQEFGLLTQGPTPLSL</sequence>
<dbReference type="InterPro" id="IPR043502">
    <property type="entry name" value="DNA/RNA_pol_sf"/>
</dbReference>
<evidence type="ECO:0000256" key="1">
    <source>
        <dbReference type="ARBA" id="ARBA00022750"/>
    </source>
</evidence>
<organism evidence="4">
    <name type="scientific">Fagus sylvatica</name>
    <name type="common">Beechnut</name>
    <dbReference type="NCBI Taxonomy" id="28930"/>
    <lineage>
        <taxon>Eukaryota</taxon>
        <taxon>Viridiplantae</taxon>
        <taxon>Streptophyta</taxon>
        <taxon>Embryophyta</taxon>
        <taxon>Tracheophyta</taxon>
        <taxon>Spermatophyta</taxon>
        <taxon>Magnoliopsida</taxon>
        <taxon>eudicotyledons</taxon>
        <taxon>Gunneridae</taxon>
        <taxon>Pentapetalae</taxon>
        <taxon>rosids</taxon>
        <taxon>fabids</taxon>
        <taxon>Fagales</taxon>
        <taxon>Fagaceae</taxon>
        <taxon>Fagus</taxon>
    </lineage>
</organism>
<gene>
    <name evidence="4" type="ORF">FSB_LOCUS15662</name>
</gene>
<keyword evidence="1" id="KW-0064">Aspartyl protease</keyword>
<dbReference type="AlphaFoldDB" id="A0A2N9FL01"/>
<feature type="domain" description="Reverse transcriptase Ty1/copia-type" evidence="2">
    <location>
        <begin position="288"/>
        <end position="442"/>
    </location>
</feature>
<reference evidence="4" key="1">
    <citation type="submission" date="2018-02" db="EMBL/GenBank/DDBJ databases">
        <authorList>
            <person name="Cohen D.B."/>
            <person name="Kent A.D."/>
        </authorList>
    </citation>
    <scope>NUCLEOTIDE SEQUENCE</scope>
</reference>
<feature type="domain" description="Retrovirus-related Pol polyprotein from transposon TNT 1-94-like beta-barrel" evidence="3">
    <location>
        <begin position="1"/>
        <end position="63"/>
    </location>
</feature>